<keyword evidence="1" id="KW-1133">Transmembrane helix</keyword>
<evidence type="ECO:0000313" key="2">
    <source>
        <dbReference type="EMBL" id="EFI95385.1"/>
    </source>
</evidence>
<reference evidence="2 3" key="1">
    <citation type="journal article" date="2010" name="Nat. Biotechnol.">
        <title>Genome sequence of the model mushroom Schizophyllum commune.</title>
        <authorList>
            <person name="Ohm R.A."/>
            <person name="de Jong J.F."/>
            <person name="Lugones L.G."/>
            <person name="Aerts A."/>
            <person name="Kothe E."/>
            <person name="Stajich J.E."/>
            <person name="de Vries R.P."/>
            <person name="Record E."/>
            <person name="Levasseur A."/>
            <person name="Baker S.E."/>
            <person name="Bartholomew K.A."/>
            <person name="Coutinho P.M."/>
            <person name="Erdmann S."/>
            <person name="Fowler T.J."/>
            <person name="Gathman A.C."/>
            <person name="Lombard V."/>
            <person name="Henrissat B."/>
            <person name="Knabe N."/>
            <person name="Kuees U."/>
            <person name="Lilly W.W."/>
            <person name="Lindquist E."/>
            <person name="Lucas S."/>
            <person name="Magnuson J.K."/>
            <person name="Piumi F."/>
            <person name="Raudaskoski M."/>
            <person name="Salamov A."/>
            <person name="Schmutz J."/>
            <person name="Schwarze F.W.M.R."/>
            <person name="vanKuyk P.A."/>
            <person name="Horton J.S."/>
            <person name="Grigoriev I.V."/>
            <person name="Woesten H.A.B."/>
        </authorList>
    </citation>
    <scope>NUCLEOTIDE SEQUENCE [LARGE SCALE GENOMIC DNA]</scope>
    <source>
        <strain evidence="3">H4-8 / FGSC 9210</strain>
    </source>
</reference>
<keyword evidence="1" id="KW-0812">Transmembrane</keyword>
<proteinExistence type="predicted"/>
<keyword evidence="1" id="KW-0472">Membrane</keyword>
<organism evidence="3">
    <name type="scientific">Schizophyllum commune (strain H4-8 / FGSC 9210)</name>
    <name type="common">Split gill fungus</name>
    <dbReference type="NCBI Taxonomy" id="578458"/>
    <lineage>
        <taxon>Eukaryota</taxon>
        <taxon>Fungi</taxon>
        <taxon>Dikarya</taxon>
        <taxon>Basidiomycota</taxon>
        <taxon>Agaricomycotina</taxon>
        <taxon>Agaricomycetes</taxon>
        <taxon>Agaricomycetidae</taxon>
        <taxon>Agaricales</taxon>
        <taxon>Schizophyllaceae</taxon>
        <taxon>Schizophyllum</taxon>
    </lineage>
</organism>
<evidence type="ECO:0000256" key="1">
    <source>
        <dbReference type="SAM" id="Phobius"/>
    </source>
</evidence>
<evidence type="ECO:0000313" key="3">
    <source>
        <dbReference type="Proteomes" id="UP000007431"/>
    </source>
</evidence>
<dbReference type="EMBL" id="GL377308">
    <property type="protein sequence ID" value="EFI95385.1"/>
    <property type="molecule type" value="Genomic_DNA"/>
</dbReference>
<dbReference type="RefSeq" id="XP_003030288.1">
    <property type="nucleotide sequence ID" value="XM_003030242.1"/>
</dbReference>
<feature type="transmembrane region" description="Helical" evidence="1">
    <location>
        <begin position="185"/>
        <end position="203"/>
    </location>
</feature>
<feature type="transmembrane region" description="Helical" evidence="1">
    <location>
        <begin position="33"/>
        <end position="58"/>
    </location>
</feature>
<dbReference type="InParanoid" id="D8QAD9"/>
<dbReference type="HOGENOM" id="CLU_1138558_0_0_1"/>
<dbReference type="KEGG" id="scm:SCHCO_02736720"/>
<gene>
    <name evidence="2" type="ORF">SCHCODRAFT_110885</name>
</gene>
<dbReference type="GeneID" id="9592463"/>
<keyword evidence="3" id="KW-1185">Reference proteome</keyword>
<feature type="non-terminal residue" evidence="2">
    <location>
        <position position="244"/>
    </location>
</feature>
<feature type="transmembrane region" description="Helical" evidence="1">
    <location>
        <begin position="143"/>
        <end position="165"/>
    </location>
</feature>
<dbReference type="OrthoDB" id="3259206at2759"/>
<feature type="transmembrane region" description="Helical" evidence="1">
    <location>
        <begin position="6"/>
        <end position="26"/>
    </location>
</feature>
<dbReference type="VEuPathDB" id="FungiDB:SCHCODRAFT_02736720"/>
<name>D8QAD9_SCHCM</name>
<dbReference type="AlphaFoldDB" id="D8QAD9"/>
<accession>D8QAD9</accession>
<feature type="transmembrane region" description="Helical" evidence="1">
    <location>
        <begin position="102"/>
        <end position="122"/>
    </location>
</feature>
<sequence>MVYNKFVSAPSCVQTALFMAAIPVLARRASARWLMAAIIALNLTSTIGVVALFANHLILTPTMGPHPPDVKQKSYIIYLIFTTGDRLNYIWSTEPSNLTLTFSIPVLVTNLISTSLVGVQVWRHRRDIKASLGPFSTKSRVGGALMFLLESGLAYITLCTTILIFDMLTQNAMTRIDSVVVFRTAIPLLASLYPLIVVLIISVQQQAIGNGLENAGPSYWESIQLRVRSRRDVEEEISTELPPL</sequence>
<dbReference type="Proteomes" id="UP000007431">
    <property type="component" value="Unassembled WGS sequence"/>
</dbReference>
<protein>
    <submittedName>
        <fullName evidence="2">Uncharacterized protein</fullName>
    </submittedName>
</protein>